<sequence length="284" mass="29823">MTKAESALLQALDAFMAQKLGQIDNSHLQAAMAYSINAGGKRVRPLLLLTVVSLFNGSVTTALPAAAGLEFVHTYSLIHDDLPAMDNDDLRRGQPTSHKQFGEAQAILAGDALLTDAFGIIATSDIAADLRIRLVALLAQAAGSHGMVSGQVRDLDGEHVVLDLAGLKRLHQQKTGALLLAAIQMGATLAQVSAADFEALSAFGQAFGLGFQIHDDILDVTASTAMLGKTANKDVAEAKNTFVSLLGLEGAQAALAEQVRLAQTALARLSVDATPLQQFLNYLK</sequence>
<proteinExistence type="inferred from homology"/>
<evidence type="ECO:0000256" key="10">
    <source>
        <dbReference type="ARBA" id="ARBA00032873"/>
    </source>
</evidence>
<dbReference type="RefSeq" id="WP_057894138.1">
    <property type="nucleotide sequence ID" value="NZ_AYZQ01000001.1"/>
</dbReference>
<dbReference type="EC" id="2.5.1.10" evidence="3"/>
<dbReference type="InterPro" id="IPR000092">
    <property type="entry name" value="Polyprenyl_synt"/>
</dbReference>
<evidence type="ECO:0000256" key="4">
    <source>
        <dbReference type="ARBA" id="ARBA00015100"/>
    </source>
</evidence>
<dbReference type="InterPro" id="IPR008949">
    <property type="entry name" value="Isoprenoid_synthase_dom_sf"/>
</dbReference>
<evidence type="ECO:0000256" key="11">
    <source>
        <dbReference type="ARBA" id="ARBA00049399"/>
    </source>
</evidence>
<gene>
    <name evidence="13" type="ORF">FC34_GL000528</name>
</gene>
<dbReference type="SUPFAM" id="SSF48576">
    <property type="entry name" value="Terpenoid synthases"/>
    <property type="match status" value="1"/>
</dbReference>
<evidence type="ECO:0000256" key="2">
    <source>
        <dbReference type="ARBA" id="ARBA00006706"/>
    </source>
</evidence>
<protein>
    <recommendedName>
        <fullName evidence="4">Farnesyl diphosphate synthase</fullName>
        <ecNumber evidence="3">2.5.1.10</ecNumber>
    </recommendedName>
    <alternativeName>
        <fullName evidence="10">(2E,6E)-farnesyl diphosphate synthase</fullName>
    </alternativeName>
    <alternativeName>
        <fullName evidence="9">Geranyltranstransferase</fullName>
    </alternativeName>
</protein>
<reference evidence="13 14" key="1">
    <citation type="journal article" date="2015" name="Genome Announc.">
        <title>Expanding the biotechnology potential of lactobacilli through comparative genomics of 213 strains and associated genera.</title>
        <authorList>
            <person name="Sun Z."/>
            <person name="Harris H.M."/>
            <person name="McCann A."/>
            <person name="Guo C."/>
            <person name="Argimon S."/>
            <person name="Zhang W."/>
            <person name="Yang X."/>
            <person name="Jeffery I.B."/>
            <person name="Cooney J.C."/>
            <person name="Kagawa T.F."/>
            <person name="Liu W."/>
            <person name="Song Y."/>
            <person name="Salvetti E."/>
            <person name="Wrobel A."/>
            <person name="Rasinkangas P."/>
            <person name="Parkhill J."/>
            <person name="Rea M.C."/>
            <person name="O'Sullivan O."/>
            <person name="Ritari J."/>
            <person name="Douillard F.P."/>
            <person name="Paul Ross R."/>
            <person name="Yang R."/>
            <person name="Briner A.E."/>
            <person name="Felis G.E."/>
            <person name="de Vos W.M."/>
            <person name="Barrangou R."/>
            <person name="Klaenhammer T.R."/>
            <person name="Caufield P.W."/>
            <person name="Cui Y."/>
            <person name="Zhang H."/>
            <person name="O'Toole P.W."/>
        </authorList>
    </citation>
    <scope>NUCLEOTIDE SEQUENCE [LARGE SCALE GENOMIC DNA]</scope>
    <source>
        <strain evidence="13 14">DSM 23927</strain>
    </source>
</reference>
<evidence type="ECO:0000256" key="8">
    <source>
        <dbReference type="ARBA" id="ARBA00023229"/>
    </source>
</evidence>
<evidence type="ECO:0000313" key="13">
    <source>
        <dbReference type="EMBL" id="KRM72817.1"/>
    </source>
</evidence>
<dbReference type="EMBL" id="AYZQ01000001">
    <property type="protein sequence ID" value="KRM72817.1"/>
    <property type="molecule type" value="Genomic_DNA"/>
</dbReference>
<dbReference type="InterPro" id="IPR033749">
    <property type="entry name" value="Polyprenyl_synt_CS"/>
</dbReference>
<dbReference type="SFLD" id="SFLDG01017">
    <property type="entry name" value="Polyprenyl_Transferase_Like"/>
    <property type="match status" value="1"/>
</dbReference>
<comment type="similarity">
    <text evidence="2 12">Belongs to the FPP/GGPP synthase family.</text>
</comment>
<evidence type="ECO:0000256" key="1">
    <source>
        <dbReference type="ARBA" id="ARBA00001946"/>
    </source>
</evidence>
<evidence type="ECO:0000256" key="3">
    <source>
        <dbReference type="ARBA" id="ARBA00012439"/>
    </source>
</evidence>
<dbReference type="PROSITE" id="PS00723">
    <property type="entry name" value="POLYPRENYL_SYNTHASE_1"/>
    <property type="match status" value="1"/>
</dbReference>
<dbReference type="SFLD" id="SFLDS00005">
    <property type="entry name" value="Isoprenoid_Synthase_Type_I"/>
    <property type="match status" value="1"/>
</dbReference>
<evidence type="ECO:0000313" key="14">
    <source>
        <dbReference type="Proteomes" id="UP000051672"/>
    </source>
</evidence>
<comment type="catalytic activity">
    <reaction evidence="11">
        <text>isopentenyl diphosphate + (2E)-geranyl diphosphate = (2E,6E)-farnesyl diphosphate + diphosphate</text>
        <dbReference type="Rhea" id="RHEA:19361"/>
        <dbReference type="ChEBI" id="CHEBI:33019"/>
        <dbReference type="ChEBI" id="CHEBI:58057"/>
        <dbReference type="ChEBI" id="CHEBI:128769"/>
        <dbReference type="ChEBI" id="CHEBI:175763"/>
        <dbReference type="EC" id="2.5.1.10"/>
    </reaction>
</comment>
<dbReference type="PANTHER" id="PTHR43281">
    <property type="entry name" value="FARNESYL DIPHOSPHATE SYNTHASE"/>
    <property type="match status" value="1"/>
</dbReference>
<evidence type="ECO:0000256" key="12">
    <source>
        <dbReference type="RuleBase" id="RU004466"/>
    </source>
</evidence>
<dbReference type="GO" id="GO:0046872">
    <property type="term" value="F:metal ion binding"/>
    <property type="evidence" value="ECO:0007669"/>
    <property type="project" value="UniProtKB-KW"/>
</dbReference>
<evidence type="ECO:0000256" key="7">
    <source>
        <dbReference type="ARBA" id="ARBA00022842"/>
    </source>
</evidence>
<keyword evidence="8" id="KW-0414">Isoprene biosynthesis</keyword>
<accession>A0A0R2AZQ8</accession>
<organism evidence="13 14">
    <name type="scientific">Lacticaseibacillus brantae DSM 23927</name>
    <dbReference type="NCBI Taxonomy" id="1423727"/>
    <lineage>
        <taxon>Bacteria</taxon>
        <taxon>Bacillati</taxon>
        <taxon>Bacillota</taxon>
        <taxon>Bacilli</taxon>
        <taxon>Lactobacillales</taxon>
        <taxon>Lactobacillaceae</taxon>
        <taxon>Lacticaseibacillus</taxon>
    </lineage>
</organism>
<keyword evidence="6" id="KW-0479">Metal-binding</keyword>
<dbReference type="CDD" id="cd00685">
    <property type="entry name" value="Trans_IPPS_HT"/>
    <property type="match status" value="1"/>
</dbReference>
<dbReference type="GO" id="GO:0005737">
    <property type="term" value="C:cytoplasm"/>
    <property type="evidence" value="ECO:0007669"/>
    <property type="project" value="UniProtKB-ARBA"/>
</dbReference>
<evidence type="ECO:0000256" key="9">
    <source>
        <dbReference type="ARBA" id="ARBA00032380"/>
    </source>
</evidence>
<dbReference type="Pfam" id="PF00348">
    <property type="entry name" value="polyprenyl_synt"/>
    <property type="match status" value="1"/>
</dbReference>
<dbReference type="PATRIC" id="fig|1423727.3.peg.531"/>
<dbReference type="PANTHER" id="PTHR43281:SF1">
    <property type="entry name" value="FARNESYL DIPHOSPHATE SYNTHASE"/>
    <property type="match status" value="1"/>
</dbReference>
<comment type="caution">
    <text evidence="13">The sequence shown here is derived from an EMBL/GenBank/DDBJ whole genome shotgun (WGS) entry which is preliminary data.</text>
</comment>
<dbReference type="GO" id="GO:0016114">
    <property type="term" value="P:terpenoid biosynthetic process"/>
    <property type="evidence" value="ECO:0007669"/>
    <property type="project" value="UniProtKB-ARBA"/>
</dbReference>
<dbReference type="InterPro" id="IPR053378">
    <property type="entry name" value="Prenyl_diphosphate_synthase"/>
</dbReference>
<name>A0A0R2AZQ8_9LACO</name>
<dbReference type="Proteomes" id="UP000051672">
    <property type="component" value="Unassembled WGS sequence"/>
</dbReference>
<dbReference type="STRING" id="1423727.FC34_GL000528"/>
<comment type="cofactor">
    <cofactor evidence="1">
        <name>Mg(2+)</name>
        <dbReference type="ChEBI" id="CHEBI:18420"/>
    </cofactor>
</comment>
<evidence type="ECO:0000256" key="6">
    <source>
        <dbReference type="ARBA" id="ARBA00022723"/>
    </source>
</evidence>
<dbReference type="Gene3D" id="1.10.600.10">
    <property type="entry name" value="Farnesyl Diphosphate Synthase"/>
    <property type="match status" value="1"/>
</dbReference>
<dbReference type="NCBIfam" id="NF045485">
    <property type="entry name" value="FPPsyn"/>
    <property type="match status" value="1"/>
</dbReference>
<dbReference type="OrthoDB" id="9805316at2"/>
<keyword evidence="7" id="KW-0460">Magnesium</keyword>
<dbReference type="FunFam" id="1.10.600.10:FF:000001">
    <property type="entry name" value="Geranylgeranyl diphosphate synthase"/>
    <property type="match status" value="1"/>
</dbReference>
<dbReference type="GO" id="GO:0004337">
    <property type="term" value="F:(2E,6E)-farnesyl diphosphate synthase activity"/>
    <property type="evidence" value="ECO:0007669"/>
    <property type="project" value="UniProtKB-EC"/>
</dbReference>
<keyword evidence="14" id="KW-1185">Reference proteome</keyword>
<dbReference type="AlphaFoldDB" id="A0A0R2AZQ8"/>
<dbReference type="PROSITE" id="PS00444">
    <property type="entry name" value="POLYPRENYL_SYNTHASE_2"/>
    <property type="match status" value="1"/>
</dbReference>
<evidence type="ECO:0000256" key="5">
    <source>
        <dbReference type="ARBA" id="ARBA00022679"/>
    </source>
</evidence>
<keyword evidence="5 12" id="KW-0808">Transferase</keyword>